<dbReference type="AlphaFoldDB" id="X1P9W5"/>
<evidence type="ECO:0000313" key="1">
    <source>
        <dbReference type="EMBL" id="GAI52628.1"/>
    </source>
</evidence>
<sequence length="44" mass="4811">MFTNGTEAQSSAFIGKRRNKASSSKAALLHGDWHLMHLKLLAKG</sequence>
<comment type="caution">
    <text evidence="1">The sequence shown here is derived from an EMBL/GenBank/DDBJ whole genome shotgun (WGS) entry which is preliminary data.</text>
</comment>
<proteinExistence type="predicted"/>
<protein>
    <submittedName>
        <fullName evidence="1">Uncharacterized protein</fullName>
    </submittedName>
</protein>
<name>X1P9W5_9ZZZZ</name>
<reference evidence="1" key="1">
    <citation type="journal article" date="2014" name="Front. Microbiol.">
        <title>High frequency of phylogenetically diverse reductive dehalogenase-homologous genes in deep subseafloor sedimentary metagenomes.</title>
        <authorList>
            <person name="Kawai M."/>
            <person name="Futagami T."/>
            <person name="Toyoda A."/>
            <person name="Takaki Y."/>
            <person name="Nishi S."/>
            <person name="Hori S."/>
            <person name="Arai W."/>
            <person name="Tsubouchi T."/>
            <person name="Morono Y."/>
            <person name="Uchiyama I."/>
            <person name="Ito T."/>
            <person name="Fujiyama A."/>
            <person name="Inagaki F."/>
            <person name="Takami H."/>
        </authorList>
    </citation>
    <scope>NUCLEOTIDE SEQUENCE</scope>
    <source>
        <strain evidence="1">Expedition CK06-06</strain>
    </source>
</reference>
<organism evidence="1">
    <name type="scientific">marine sediment metagenome</name>
    <dbReference type="NCBI Taxonomy" id="412755"/>
    <lineage>
        <taxon>unclassified sequences</taxon>
        <taxon>metagenomes</taxon>
        <taxon>ecological metagenomes</taxon>
    </lineage>
</organism>
<gene>
    <name evidence="1" type="ORF">S06H3_56452</name>
</gene>
<accession>X1P9W5</accession>
<dbReference type="EMBL" id="BARV01036310">
    <property type="protein sequence ID" value="GAI52628.1"/>
    <property type="molecule type" value="Genomic_DNA"/>
</dbReference>